<keyword evidence="2" id="KW-1185">Reference proteome</keyword>
<accession>A0A1R2CC22</accession>
<dbReference type="EMBL" id="MPUH01000202">
    <property type="protein sequence ID" value="OMJ86551.1"/>
    <property type="molecule type" value="Genomic_DNA"/>
</dbReference>
<evidence type="ECO:0000313" key="2">
    <source>
        <dbReference type="Proteomes" id="UP000187209"/>
    </source>
</evidence>
<organism evidence="1 2">
    <name type="scientific">Stentor coeruleus</name>
    <dbReference type="NCBI Taxonomy" id="5963"/>
    <lineage>
        <taxon>Eukaryota</taxon>
        <taxon>Sar</taxon>
        <taxon>Alveolata</taxon>
        <taxon>Ciliophora</taxon>
        <taxon>Postciliodesmatophora</taxon>
        <taxon>Heterotrichea</taxon>
        <taxon>Heterotrichida</taxon>
        <taxon>Stentoridae</taxon>
        <taxon>Stentor</taxon>
    </lineage>
</organism>
<sequence length="186" mass="21513">MGVCFSKNFRKMGEISTTTSSDNLHEIRANIIDLIHSFHMIKRFCVAGYETCIHEKLRETAVIIKKKQRYIKRCLKNLRDCVKKLDDSIESGVKGNEKLDLIHEIQAIIREIDLQLFANDIQKIIHPGSDLAYPSKINEILDKKGFNDRSEEIYKEIDEKIAQISSKANGETGVRRRYDRNRNSTS</sequence>
<comment type="caution">
    <text evidence="1">The sequence shown here is derived from an EMBL/GenBank/DDBJ whole genome shotgun (WGS) entry which is preliminary data.</text>
</comment>
<proteinExistence type="predicted"/>
<dbReference type="AlphaFoldDB" id="A0A1R2CC22"/>
<dbReference type="Proteomes" id="UP000187209">
    <property type="component" value="Unassembled WGS sequence"/>
</dbReference>
<gene>
    <name evidence="1" type="ORF">SteCoe_11903</name>
</gene>
<protein>
    <submittedName>
        <fullName evidence="1">Uncharacterized protein</fullName>
    </submittedName>
</protein>
<name>A0A1R2CC22_9CILI</name>
<evidence type="ECO:0000313" key="1">
    <source>
        <dbReference type="EMBL" id="OMJ86551.1"/>
    </source>
</evidence>
<reference evidence="1 2" key="1">
    <citation type="submission" date="2016-11" db="EMBL/GenBank/DDBJ databases">
        <title>The macronuclear genome of Stentor coeruleus: a giant cell with tiny introns.</title>
        <authorList>
            <person name="Slabodnick M."/>
            <person name="Ruby J.G."/>
            <person name="Reiff S.B."/>
            <person name="Swart E.C."/>
            <person name="Gosai S."/>
            <person name="Prabakaran S."/>
            <person name="Witkowska E."/>
            <person name="Larue G.E."/>
            <person name="Fisher S."/>
            <person name="Freeman R.M."/>
            <person name="Gunawardena J."/>
            <person name="Chu W."/>
            <person name="Stover N.A."/>
            <person name="Gregory B.D."/>
            <person name="Nowacki M."/>
            <person name="Derisi J."/>
            <person name="Roy S.W."/>
            <person name="Marshall W.F."/>
            <person name="Sood P."/>
        </authorList>
    </citation>
    <scope>NUCLEOTIDE SEQUENCE [LARGE SCALE GENOMIC DNA]</scope>
    <source>
        <strain evidence="1">WM001</strain>
    </source>
</reference>